<organism evidence="15 16">
    <name type="scientific">Lithospermum erythrorhizon</name>
    <name type="common">Purple gromwell</name>
    <name type="synonym">Lithospermum officinale var. erythrorhizon</name>
    <dbReference type="NCBI Taxonomy" id="34254"/>
    <lineage>
        <taxon>Eukaryota</taxon>
        <taxon>Viridiplantae</taxon>
        <taxon>Streptophyta</taxon>
        <taxon>Embryophyta</taxon>
        <taxon>Tracheophyta</taxon>
        <taxon>Spermatophyta</taxon>
        <taxon>Magnoliopsida</taxon>
        <taxon>eudicotyledons</taxon>
        <taxon>Gunneridae</taxon>
        <taxon>Pentapetalae</taxon>
        <taxon>asterids</taxon>
        <taxon>lamiids</taxon>
        <taxon>Boraginales</taxon>
        <taxon>Boraginaceae</taxon>
        <taxon>Boraginoideae</taxon>
        <taxon>Lithospermeae</taxon>
        <taxon>Lithospermum</taxon>
    </lineage>
</organism>
<dbReference type="InterPro" id="IPR008814">
    <property type="entry name" value="Swp1"/>
</dbReference>
<evidence type="ECO:0000256" key="5">
    <source>
        <dbReference type="ARBA" id="ARBA00022692"/>
    </source>
</evidence>
<evidence type="ECO:0000313" key="16">
    <source>
        <dbReference type="Proteomes" id="UP001454036"/>
    </source>
</evidence>
<comment type="caution">
    <text evidence="15">The sequence shown here is derived from an EMBL/GenBank/DDBJ whole genome shotgun (WGS) entry which is preliminary data.</text>
</comment>
<dbReference type="GO" id="GO:0008250">
    <property type="term" value="C:oligosaccharyltransferase complex"/>
    <property type="evidence" value="ECO:0007669"/>
    <property type="project" value="UniProtKB-UniRule"/>
</dbReference>
<feature type="transmembrane region" description="Helical" evidence="10">
    <location>
        <begin position="631"/>
        <end position="655"/>
    </location>
</feature>
<feature type="signal peptide" evidence="10">
    <location>
        <begin position="1"/>
        <end position="21"/>
    </location>
</feature>
<evidence type="ECO:0000256" key="10">
    <source>
        <dbReference type="RuleBase" id="RU366029"/>
    </source>
</evidence>
<feature type="domain" description="Ribophorin II third" evidence="12">
    <location>
        <begin position="432"/>
        <end position="555"/>
    </location>
</feature>
<feature type="transmembrane region" description="Helical" evidence="10">
    <location>
        <begin position="599"/>
        <end position="619"/>
    </location>
</feature>
<comment type="subunit">
    <text evidence="10">Component of the oligosaccharyltransferase (OST) complex.</text>
</comment>
<proteinExistence type="inferred from homology"/>
<keyword evidence="16" id="KW-1185">Reference proteome</keyword>
<dbReference type="InterPro" id="IPR056790">
    <property type="entry name" value="Ribophorin_II_C"/>
</dbReference>
<evidence type="ECO:0000256" key="7">
    <source>
        <dbReference type="ARBA" id="ARBA00022824"/>
    </source>
</evidence>
<dbReference type="Proteomes" id="UP001454036">
    <property type="component" value="Unassembled WGS sequence"/>
</dbReference>
<keyword evidence="5 10" id="KW-0812">Transmembrane</keyword>
<dbReference type="Pfam" id="PF05817">
    <property type="entry name" value="Ribophorin_II"/>
    <property type="match status" value="1"/>
</dbReference>
<protein>
    <recommendedName>
        <fullName evidence="10">Dolichyl-diphosphooligosaccharide--protein glycosyltransferase subunit 2</fullName>
    </recommendedName>
    <alternativeName>
        <fullName evidence="10">Ribophorin-2</fullName>
    </alternativeName>
</protein>
<accession>A0AAV3PQX4</accession>
<reference evidence="15 16" key="1">
    <citation type="submission" date="2024-01" db="EMBL/GenBank/DDBJ databases">
        <title>The complete chloroplast genome sequence of Lithospermum erythrorhizon: insights into the phylogenetic relationship among Boraginaceae species and the maternal lineages of purple gromwells.</title>
        <authorList>
            <person name="Okada T."/>
            <person name="Watanabe K."/>
        </authorList>
    </citation>
    <scope>NUCLEOTIDE SEQUENCE [LARGE SCALE GENOMIC DNA]</scope>
</reference>
<gene>
    <name evidence="15" type="ORF">LIER_10845</name>
</gene>
<evidence type="ECO:0000256" key="2">
    <source>
        <dbReference type="ARBA" id="ARBA00004477"/>
    </source>
</evidence>
<feature type="chain" id="PRO_5043092685" description="Dolichyl-diphosphooligosaccharide--protein glycosyltransferase subunit 2" evidence="10">
    <location>
        <begin position="22"/>
        <end position="696"/>
    </location>
</feature>
<keyword evidence="9 10" id="KW-0472">Membrane</keyword>
<evidence type="ECO:0000313" key="15">
    <source>
        <dbReference type="EMBL" id="GAA0152337.1"/>
    </source>
</evidence>
<evidence type="ECO:0000256" key="8">
    <source>
        <dbReference type="ARBA" id="ARBA00022989"/>
    </source>
</evidence>
<dbReference type="Pfam" id="PF25147">
    <property type="entry name" value="Ribophorin_II_C"/>
    <property type="match status" value="1"/>
</dbReference>
<evidence type="ECO:0000256" key="3">
    <source>
        <dbReference type="ARBA" id="ARBA00004922"/>
    </source>
</evidence>
<dbReference type="Pfam" id="PF23861">
    <property type="entry name" value="Ribophorin_II_2nd"/>
    <property type="match status" value="1"/>
</dbReference>
<comment type="pathway">
    <text evidence="3 10">Protein modification; protein glycosylation.</text>
</comment>
<evidence type="ECO:0000256" key="9">
    <source>
        <dbReference type="ARBA" id="ARBA00023136"/>
    </source>
</evidence>
<evidence type="ECO:0000256" key="4">
    <source>
        <dbReference type="ARBA" id="ARBA00009038"/>
    </source>
</evidence>
<dbReference type="InterPro" id="IPR055375">
    <property type="entry name" value="Ribophorin_II_2nd"/>
</dbReference>
<evidence type="ECO:0000256" key="1">
    <source>
        <dbReference type="ARBA" id="ARBA00002791"/>
    </source>
</evidence>
<comment type="subcellular location">
    <subcellularLocation>
        <location evidence="2 10">Endoplasmic reticulum membrane</location>
        <topology evidence="2 10">Multi-pass membrane protein</topology>
    </subcellularLocation>
</comment>
<dbReference type="AlphaFoldDB" id="A0AAV3PQX4"/>
<evidence type="ECO:0000259" key="12">
    <source>
        <dbReference type="Pfam" id="PF23860"/>
    </source>
</evidence>
<keyword evidence="6 10" id="KW-0732">Signal</keyword>
<dbReference type="InterPro" id="IPR055374">
    <property type="entry name" value="Ribophorin_II_3rd"/>
</dbReference>
<keyword evidence="7 10" id="KW-0256">Endoplasmic reticulum</keyword>
<evidence type="ECO:0000259" key="11">
    <source>
        <dbReference type="Pfam" id="PF05817"/>
    </source>
</evidence>
<dbReference type="InterPro" id="IPR055373">
    <property type="entry name" value="Ribophorin_II_N"/>
</dbReference>
<keyword evidence="8 10" id="KW-1133">Transmembrane helix</keyword>
<dbReference type="PANTHER" id="PTHR12640:SF0">
    <property type="entry name" value="DOLICHYL-DIPHOSPHOOLIGOSACCHARIDE--PROTEIN GLYCOSYLTRANSFERASE SUBUNIT 2"/>
    <property type="match status" value="1"/>
</dbReference>
<feature type="domain" description="Ribophorin II N-terminal" evidence="11">
    <location>
        <begin position="27"/>
        <end position="305"/>
    </location>
</feature>
<name>A0AAV3PQX4_LITER</name>
<dbReference type="Pfam" id="PF23860">
    <property type="entry name" value="Ribophorin_II_3rd"/>
    <property type="match status" value="1"/>
</dbReference>
<feature type="domain" description="Ribophorin II second" evidence="13">
    <location>
        <begin position="318"/>
        <end position="424"/>
    </location>
</feature>
<dbReference type="EMBL" id="BAABME010001964">
    <property type="protein sequence ID" value="GAA0152337.1"/>
    <property type="molecule type" value="Genomic_DNA"/>
</dbReference>
<dbReference type="GO" id="GO:0006487">
    <property type="term" value="P:protein N-linked glycosylation"/>
    <property type="evidence" value="ECO:0007669"/>
    <property type="project" value="UniProtKB-UniRule"/>
</dbReference>
<comment type="similarity">
    <text evidence="4 10">Belongs to the SWP1 family.</text>
</comment>
<comment type="function">
    <text evidence="1 10">Subunit of the oligosaccharyl transferase (OST) complex that catalyzes the initial transfer of a defined glycan (Glc(3)Man(9)GlcNAc(2) in eukaryotes) from the lipid carrier dolichol-pyrophosphate to an asparagine residue within an Asn-X-Ser/Thr consensus motif in nascent polypeptide chains, the first step in protein N-glycosylation. N-glycosylation occurs cotranslationally and the complex associates with the Sec61 complex at the channel-forming translocon complex that mediates protein translocation across the endoplasmic reticulum (ER). All subunits are required for a maximal enzyme activity.</text>
</comment>
<feature type="transmembrane region" description="Helical" evidence="10">
    <location>
        <begin position="661"/>
        <end position="678"/>
    </location>
</feature>
<evidence type="ECO:0000259" key="13">
    <source>
        <dbReference type="Pfam" id="PF23861"/>
    </source>
</evidence>
<feature type="domain" description="Ribophorin II C-terminal" evidence="14">
    <location>
        <begin position="588"/>
        <end position="688"/>
    </location>
</feature>
<sequence length="696" mass="76148">MDINYGVIVLFVMLIGSICDASIFQPISDTHRSVALELFTPSDGSFSSVEEAYEALKTFEVLGIKKKSNVKDSTCKSVVEVLWSPDSGLKALFDALRVNEILECELSNEAFTGIASRLKDAIGSASSLHDFYYAVGGLRVIKDQISDVDVQLGDADKVFRSVKALSQSDGRWRYNFNNPESSAFAAGMAFETLAGIISLASTDIDQSLIDAVKKDILKLFDGAEKYDDGAYYFDEKLVDGQEYQGPVSASSSVVLGVTAYAAATSESLNLPGEKIHGLAKFLLAVETPGNGKNLYHQIVALVSLENNRQISIKFFTPLILSLPASVLSLTSKDQLKVKVSTVLGSSAPPLSVKLMQIFSSESQDSAVMNQDLKFDSKGGLYYMDALPESIDVGRYIFSFEVVLHDPDNKKVFVTGGRARVAVYVTGVIKINHAELSIRDSDVGSVESLKKLDLNGKNEIALSANHLQKLKISFQLNTPLGHAFKPHQAFLKLRHESKVEHIFVVGTTGKNFEIILDFLGLVDKFYYLSGKYELQLSIGDTAMENSFSQHLGHVDLDLPVPPEKATRPPAQPTGLYSRYGPKAEITHIFRAPEKRPLRELSLAFLGLVLLPFIGFLIMLLRLGVNLKNFPTTAVSSVFALLFHVGIGAVLLLYSLFWLKLNLFTTLKALGFLGVFLMFVGHRTLSHLASASAKLKSA</sequence>
<dbReference type="PANTHER" id="PTHR12640">
    <property type="entry name" value="RIBOPHORIN II"/>
    <property type="match status" value="1"/>
</dbReference>
<evidence type="ECO:0000256" key="6">
    <source>
        <dbReference type="ARBA" id="ARBA00022729"/>
    </source>
</evidence>
<evidence type="ECO:0000259" key="14">
    <source>
        <dbReference type="Pfam" id="PF25147"/>
    </source>
</evidence>